<comment type="caution">
    <text evidence="2">The sequence shown here is derived from an EMBL/GenBank/DDBJ whole genome shotgun (WGS) entry which is preliminary data.</text>
</comment>
<evidence type="ECO:0000259" key="1">
    <source>
        <dbReference type="PROSITE" id="PS51384"/>
    </source>
</evidence>
<dbReference type="InterPro" id="IPR007037">
    <property type="entry name" value="SIP_rossman_dom"/>
</dbReference>
<dbReference type="Pfam" id="PF04954">
    <property type="entry name" value="SIP"/>
    <property type="match status" value="1"/>
</dbReference>
<accession>A0ABP4Y268</accession>
<proteinExistence type="predicted"/>
<protein>
    <submittedName>
        <fullName evidence="2">Siderophore-interacting protein</fullName>
    </submittedName>
</protein>
<dbReference type="InterPro" id="IPR017927">
    <property type="entry name" value="FAD-bd_FR_type"/>
</dbReference>
<sequence length="328" mass="35556">MSASTLDADTILPTILIADAQVYAAQRLSPAFVRVELASPRFANVARDEGFDTRIKLIFPGPDGALPDIPEDPEQWYAGWLAMPEDARSPMRTYTIREIVGAGEGTRVVVDFVVHEDDHSGPACRWALAARPGDQLQVIAPFAPGIAAGNPYRGTEFQRGAATDILLVGDETALPAIARILADLPPRTRGSAYVEIPSREDIQPLAGPEHIRVTWLAREDAAYGERLIDAVRHHLGLPAHPSGPPAREPDPSASALDVEIWETPTYSAYGEALPDPADAVPASQRYAWVAGESAIVKAVRRALVGELGWDRSQVAFMGYWRRGVAMRS</sequence>
<dbReference type="RefSeq" id="WP_344086247.1">
    <property type="nucleotide sequence ID" value="NZ_BAAAPO010000042.1"/>
</dbReference>
<organism evidence="2 3">
    <name type="scientific">Nostocoides veronense</name>
    <dbReference type="NCBI Taxonomy" id="330836"/>
    <lineage>
        <taxon>Bacteria</taxon>
        <taxon>Bacillati</taxon>
        <taxon>Actinomycetota</taxon>
        <taxon>Actinomycetes</taxon>
        <taxon>Micrococcales</taxon>
        <taxon>Intrasporangiaceae</taxon>
        <taxon>Nostocoides</taxon>
    </lineage>
</organism>
<dbReference type="Gene3D" id="3.40.50.80">
    <property type="entry name" value="Nucleotide-binding domain of ferredoxin-NADP reductase (FNR) module"/>
    <property type="match status" value="1"/>
</dbReference>
<dbReference type="Pfam" id="PF08021">
    <property type="entry name" value="FAD_binding_9"/>
    <property type="match status" value="1"/>
</dbReference>
<dbReference type="CDD" id="cd06193">
    <property type="entry name" value="siderophore_interacting"/>
    <property type="match status" value="1"/>
</dbReference>
<dbReference type="InterPro" id="IPR013113">
    <property type="entry name" value="SIP_FAD-bd"/>
</dbReference>
<dbReference type="InterPro" id="IPR039261">
    <property type="entry name" value="FNR_nucleotide-bd"/>
</dbReference>
<dbReference type="EMBL" id="BAAAPO010000042">
    <property type="protein sequence ID" value="GAA1801475.1"/>
    <property type="molecule type" value="Genomic_DNA"/>
</dbReference>
<dbReference type="SUPFAM" id="SSF63380">
    <property type="entry name" value="Riboflavin synthase domain-like"/>
    <property type="match status" value="1"/>
</dbReference>
<gene>
    <name evidence="2" type="ORF">GCM10009811_26470</name>
</gene>
<dbReference type="InterPro" id="IPR039374">
    <property type="entry name" value="SIP_fam"/>
</dbReference>
<evidence type="ECO:0000313" key="2">
    <source>
        <dbReference type="EMBL" id="GAA1801475.1"/>
    </source>
</evidence>
<name>A0ABP4Y268_9MICO</name>
<feature type="domain" description="FAD-binding FR-type" evidence="1">
    <location>
        <begin position="15"/>
        <end position="148"/>
    </location>
</feature>
<dbReference type="Proteomes" id="UP001499938">
    <property type="component" value="Unassembled WGS sequence"/>
</dbReference>
<dbReference type="PROSITE" id="PS51384">
    <property type="entry name" value="FAD_FR"/>
    <property type="match status" value="1"/>
</dbReference>
<keyword evidence="3" id="KW-1185">Reference proteome</keyword>
<dbReference type="Gene3D" id="2.40.30.10">
    <property type="entry name" value="Translation factors"/>
    <property type="match status" value="1"/>
</dbReference>
<dbReference type="PANTHER" id="PTHR30157:SF0">
    <property type="entry name" value="NADPH-DEPENDENT FERRIC-CHELATE REDUCTASE"/>
    <property type="match status" value="1"/>
</dbReference>
<dbReference type="InterPro" id="IPR017938">
    <property type="entry name" value="Riboflavin_synthase-like_b-brl"/>
</dbReference>
<dbReference type="PANTHER" id="PTHR30157">
    <property type="entry name" value="FERRIC REDUCTASE, NADPH-DEPENDENT"/>
    <property type="match status" value="1"/>
</dbReference>
<evidence type="ECO:0000313" key="3">
    <source>
        <dbReference type="Proteomes" id="UP001499938"/>
    </source>
</evidence>
<reference evidence="3" key="1">
    <citation type="journal article" date="2019" name="Int. J. Syst. Evol. Microbiol.">
        <title>The Global Catalogue of Microorganisms (GCM) 10K type strain sequencing project: providing services to taxonomists for standard genome sequencing and annotation.</title>
        <authorList>
            <consortium name="The Broad Institute Genomics Platform"/>
            <consortium name="The Broad Institute Genome Sequencing Center for Infectious Disease"/>
            <person name="Wu L."/>
            <person name="Ma J."/>
        </authorList>
    </citation>
    <scope>NUCLEOTIDE SEQUENCE [LARGE SCALE GENOMIC DNA]</scope>
    <source>
        <strain evidence="3">JCM 15592</strain>
    </source>
</reference>